<dbReference type="GO" id="GO:0005524">
    <property type="term" value="F:ATP binding"/>
    <property type="evidence" value="ECO:0007669"/>
    <property type="project" value="UniProtKB-KW"/>
</dbReference>
<dbReference type="RefSeq" id="WP_183969899.1">
    <property type="nucleotide sequence ID" value="NZ_BAABEW010000024.1"/>
</dbReference>
<comment type="caution">
    <text evidence="13">The sequence shown here is derived from an EMBL/GenBank/DDBJ whole genome shotgun (WGS) entry which is preliminary data.</text>
</comment>
<keyword evidence="5 10" id="KW-0812">Transmembrane</keyword>
<keyword evidence="7 13" id="KW-0067">ATP-binding</keyword>
<accession>A0A7W8HJV8</accession>
<evidence type="ECO:0000256" key="10">
    <source>
        <dbReference type="SAM" id="Phobius"/>
    </source>
</evidence>
<feature type="transmembrane region" description="Helical" evidence="10">
    <location>
        <begin position="146"/>
        <end position="167"/>
    </location>
</feature>
<comment type="subcellular location">
    <subcellularLocation>
        <location evidence="1">Cell membrane</location>
        <topology evidence="1">Multi-pass membrane protein</topology>
    </subcellularLocation>
</comment>
<feature type="transmembrane region" description="Helical" evidence="10">
    <location>
        <begin position="260"/>
        <end position="278"/>
    </location>
</feature>
<dbReference type="Pfam" id="PF00005">
    <property type="entry name" value="ABC_tran"/>
    <property type="match status" value="1"/>
</dbReference>
<dbReference type="InterPro" id="IPR050835">
    <property type="entry name" value="ABC_transporter_sub-D"/>
</dbReference>
<dbReference type="GO" id="GO:0005886">
    <property type="term" value="C:plasma membrane"/>
    <property type="evidence" value="ECO:0007669"/>
    <property type="project" value="UniProtKB-SubCell"/>
</dbReference>
<evidence type="ECO:0000259" key="11">
    <source>
        <dbReference type="PROSITE" id="PS50893"/>
    </source>
</evidence>
<name>A0A7W8HJV8_9BURK</name>
<feature type="transmembrane region" description="Helical" evidence="10">
    <location>
        <begin position="69"/>
        <end position="92"/>
    </location>
</feature>
<dbReference type="PROSITE" id="PS50929">
    <property type="entry name" value="ABC_TM1F"/>
    <property type="match status" value="1"/>
</dbReference>
<evidence type="ECO:0000256" key="9">
    <source>
        <dbReference type="ARBA" id="ARBA00023136"/>
    </source>
</evidence>
<evidence type="ECO:0000313" key="14">
    <source>
        <dbReference type="Proteomes" id="UP000532440"/>
    </source>
</evidence>
<feature type="domain" description="ABC transmembrane type-1" evidence="12">
    <location>
        <begin position="33"/>
        <end position="317"/>
    </location>
</feature>
<keyword evidence="9 10" id="KW-0472">Membrane</keyword>
<feature type="domain" description="ABC transporter" evidence="11">
    <location>
        <begin position="365"/>
        <end position="580"/>
    </location>
</feature>
<evidence type="ECO:0000259" key="12">
    <source>
        <dbReference type="PROSITE" id="PS50929"/>
    </source>
</evidence>
<keyword evidence="3" id="KW-1003">Cell membrane</keyword>
<dbReference type="InterPro" id="IPR036640">
    <property type="entry name" value="ABC1_TM_sf"/>
</dbReference>
<dbReference type="AlphaFoldDB" id="A0A7W8HJV8"/>
<dbReference type="InterPro" id="IPR003439">
    <property type="entry name" value="ABC_transporter-like_ATP-bd"/>
</dbReference>
<gene>
    <name evidence="13" type="ORF">HNQ70_003434</name>
</gene>
<keyword evidence="4" id="KW-0997">Cell inner membrane</keyword>
<dbReference type="InterPro" id="IPR027417">
    <property type="entry name" value="P-loop_NTPase"/>
</dbReference>
<evidence type="ECO:0000256" key="7">
    <source>
        <dbReference type="ARBA" id="ARBA00022840"/>
    </source>
</evidence>
<evidence type="ECO:0000256" key="3">
    <source>
        <dbReference type="ARBA" id="ARBA00022475"/>
    </source>
</evidence>
<evidence type="ECO:0000313" key="13">
    <source>
        <dbReference type="EMBL" id="MBB5273406.1"/>
    </source>
</evidence>
<evidence type="ECO:0000256" key="1">
    <source>
        <dbReference type="ARBA" id="ARBA00004651"/>
    </source>
</evidence>
<organism evidence="13 14">
    <name type="scientific">Quisquiliibacterium transsilvanicum</name>
    <dbReference type="NCBI Taxonomy" id="1549638"/>
    <lineage>
        <taxon>Bacteria</taxon>
        <taxon>Pseudomonadati</taxon>
        <taxon>Pseudomonadota</taxon>
        <taxon>Betaproteobacteria</taxon>
        <taxon>Burkholderiales</taxon>
        <taxon>Burkholderiaceae</taxon>
        <taxon>Quisquiliibacterium</taxon>
    </lineage>
</organism>
<dbReference type="Pfam" id="PF06472">
    <property type="entry name" value="ABC_membrane_2"/>
    <property type="match status" value="1"/>
</dbReference>
<dbReference type="PANTHER" id="PTHR11384:SF55">
    <property type="entry name" value="ATP-BINDING CASSETTE TRANSPORTER"/>
    <property type="match status" value="1"/>
</dbReference>
<dbReference type="InterPro" id="IPR003593">
    <property type="entry name" value="AAA+_ATPase"/>
</dbReference>
<evidence type="ECO:0000256" key="4">
    <source>
        <dbReference type="ARBA" id="ARBA00022519"/>
    </source>
</evidence>
<keyword evidence="8 10" id="KW-1133">Transmembrane helix</keyword>
<dbReference type="SUPFAM" id="SSF52540">
    <property type="entry name" value="P-loop containing nucleoside triphosphate hydrolases"/>
    <property type="match status" value="1"/>
</dbReference>
<feature type="transmembrane region" description="Helical" evidence="10">
    <location>
        <begin position="290"/>
        <end position="309"/>
    </location>
</feature>
<evidence type="ECO:0000256" key="8">
    <source>
        <dbReference type="ARBA" id="ARBA00022989"/>
    </source>
</evidence>
<dbReference type="PANTHER" id="PTHR11384">
    <property type="entry name" value="ATP-BINDING CASSETTE, SUB-FAMILY D MEMBER"/>
    <property type="match status" value="1"/>
</dbReference>
<dbReference type="PROSITE" id="PS50893">
    <property type="entry name" value="ABC_TRANSPORTER_2"/>
    <property type="match status" value="1"/>
</dbReference>
<dbReference type="Gene3D" id="1.20.1560.10">
    <property type="entry name" value="ABC transporter type 1, transmembrane domain"/>
    <property type="match status" value="1"/>
</dbReference>
<reference evidence="13 14" key="1">
    <citation type="submission" date="2020-08" db="EMBL/GenBank/DDBJ databases">
        <title>Genomic Encyclopedia of Type Strains, Phase IV (KMG-IV): sequencing the most valuable type-strain genomes for metagenomic binning, comparative biology and taxonomic classification.</title>
        <authorList>
            <person name="Goeker M."/>
        </authorList>
    </citation>
    <scope>NUCLEOTIDE SEQUENCE [LARGE SCALE GENOMIC DNA]</scope>
    <source>
        <strain evidence="13 14">DSM 29781</strain>
    </source>
</reference>
<dbReference type="SUPFAM" id="SSF90123">
    <property type="entry name" value="ABC transporter transmembrane region"/>
    <property type="match status" value="1"/>
</dbReference>
<evidence type="ECO:0000256" key="6">
    <source>
        <dbReference type="ARBA" id="ARBA00022741"/>
    </source>
</evidence>
<keyword evidence="14" id="KW-1185">Reference proteome</keyword>
<keyword evidence="2" id="KW-0813">Transport</keyword>
<protein>
    <submittedName>
        <fullName evidence="13">Putative ATP-binding cassette transporter</fullName>
    </submittedName>
</protein>
<dbReference type="GO" id="GO:0140359">
    <property type="term" value="F:ABC-type transporter activity"/>
    <property type="evidence" value="ECO:0007669"/>
    <property type="project" value="InterPro"/>
</dbReference>
<dbReference type="GO" id="GO:0016887">
    <property type="term" value="F:ATP hydrolysis activity"/>
    <property type="evidence" value="ECO:0007669"/>
    <property type="project" value="InterPro"/>
</dbReference>
<evidence type="ECO:0000256" key="2">
    <source>
        <dbReference type="ARBA" id="ARBA00022448"/>
    </source>
</evidence>
<proteinExistence type="predicted"/>
<evidence type="ECO:0000256" key="5">
    <source>
        <dbReference type="ARBA" id="ARBA00022692"/>
    </source>
</evidence>
<dbReference type="SMART" id="SM00382">
    <property type="entry name" value="AAA"/>
    <property type="match status" value="1"/>
</dbReference>
<feature type="transmembrane region" description="Helical" evidence="10">
    <location>
        <begin position="173"/>
        <end position="197"/>
    </location>
</feature>
<dbReference type="Proteomes" id="UP000532440">
    <property type="component" value="Unassembled WGS sequence"/>
</dbReference>
<dbReference type="InterPro" id="IPR017871">
    <property type="entry name" value="ABC_transporter-like_CS"/>
</dbReference>
<sequence length="583" mass="64125">MSGLDRPLLQRFGATAAPYWRGDQRWWARGMLALLLLLLLAQTLAAVLLNEQTGEFTSALAARDADRFWAAIRLCIVVSLVAAPVYALYFFVRDTLGIRWRRWMTHRFLGAYLADHTFYRLNAADDIDNPDQRIAEDIHTFAQQSLYFLMVALGALIQLLAFTGVLWSISRELVFFLIAYAIAGTALTTLVFGKALIGLNFLQLRREADFRFSLIRIREHAEAIALHHGEARESGQAGSRFQAAFDNFRRLLRAQLNLNLFQYVYAFLTVVLPSAIIADRVLSGELEVGRAVQAAGAFAAILGALTVIIDHFEGLSRFAAGTERLHAFAARLGVDTRQGAGAGAPTPPIVMPQAGAIEAVRGPRLALEHMTLETPGHERVLVRDLSLAVEPGAGLMIVGRSGGGKSSLLRAIAGLWDAGGGRIVRPGPREMMFLPQQPYMMLGSLRSQITYPDGEAEVLDQDLLRLLERVNLGDLAARFGGLDAELDWAKVLSVGEQQRLAFARVLLAEPRYAMLDEATSALDVANEAGLYRQLAQSSITPVSVSHRPALLEYHSDVLELDGRGGWRLHPAGSYRFDGDRIDD</sequence>
<dbReference type="PROSITE" id="PS00211">
    <property type="entry name" value="ABC_TRANSPORTER_1"/>
    <property type="match status" value="1"/>
</dbReference>
<dbReference type="Gene3D" id="3.40.50.300">
    <property type="entry name" value="P-loop containing nucleotide triphosphate hydrolases"/>
    <property type="match status" value="1"/>
</dbReference>
<dbReference type="CDD" id="cd03223">
    <property type="entry name" value="ABCD_peroxisomal_ALDP"/>
    <property type="match status" value="1"/>
</dbReference>
<dbReference type="EMBL" id="JACHGB010000006">
    <property type="protein sequence ID" value="MBB5273406.1"/>
    <property type="molecule type" value="Genomic_DNA"/>
</dbReference>
<dbReference type="InterPro" id="IPR011527">
    <property type="entry name" value="ABC1_TM_dom"/>
</dbReference>
<keyword evidence="6" id="KW-0547">Nucleotide-binding</keyword>